<organism evidence="6 7">
    <name type="scientific">Tautonia sociabilis</name>
    <dbReference type="NCBI Taxonomy" id="2080755"/>
    <lineage>
        <taxon>Bacteria</taxon>
        <taxon>Pseudomonadati</taxon>
        <taxon>Planctomycetota</taxon>
        <taxon>Planctomycetia</taxon>
        <taxon>Isosphaerales</taxon>
        <taxon>Isosphaeraceae</taxon>
        <taxon>Tautonia</taxon>
    </lineage>
</organism>
<keyword evidence="2" id="KW-0813">Transport</keyword>
<accession>A0A432MPP4</accession>
<evidence type="ECO:0000256" key="1">
    <source>
        <dbReference type="ARBA" id="ARBA00009477"/>
    </source>
</evidence>
<feature type="domain" description="CusB-like beta-barrel" evidence="3">
    <location>
        <begin position="393"/>
        <end position="475"/>
    </location>
</feature>
<protein>
    <submittedName>
        <fullName evidence="6">Efflux RND transporter periplasmic adaptor subunit</fullName>
    </submittedName>
</protein>
<evidence type="ECO:0000256" key="2">
    <source>
        <dbReference type="ARBA" id="ARBA00022448"/>
    </source>
</evidence>
<dbReference type="PANTHER" id="PTHR30097">
    <property type="entry name" value="CATION EFFLUX SYSTEM PROTEIN CUSB"/>
    <property type="match status" value="1"/>
</dbReference>
<dbReference type="RefSeq" id="WP_126723519.1">
    <property type="nucleotide sequence ID" value="NZ_RYZH01000002.1"/>
</dbReference>
<dbReference type="OrthoDB" id="9800613at2"/>
<dbReference type="GO" id="GO:0046914">
    <property type="term" value="F:transition metal ion binding"/>
    <property type="evidence" value="ECO:0007669"/>
    <property type="project" value="TreeGrafter"/>
</dbReference>
<dbReference type="Pfam" id="PF25973">
    <property type="entry name" value="BSH_CzcB"/>
    <property type="match status" value="1"/>
</dbReference>
<dbReference type="Pfam" id="PF25954">
    <property type="entry name" value="Beta-barrel_RND_2"/>
    <property type="match status" value="1"/>
</dbReference>
<comment type="similarity">
    <text evidence="1">Belongs to the membrane fusion protein (MFP) (TC 8.A.1) family.</text>
</comment>
<evidence type="ECO:0000259" key="3">
    <source>
        <dbReference type="Pfam" id="PF25954"/>
    </source>
</evidence>
<dbReference type="FunFam" id="2.40.420.20:FF:000006">
    <property type="entry name" value="RND family efflux transporter MFP subunit"/>
    <property type="match status" value="1"/>
</dbReference>
<dbReference type="EMBL" id="RYZH01000002">
    <property type="protein sequence ID" value="RUL89443.1"/>
    <property type="molecule type" value="Genomic_DNA"/>
</dbReference>
<comment type="caution">
    <text evidence="6">The sequence shown here is derived from an EMBL/GenBank/DDBJ whole genome shotgun (WGS) entry which is preliminary data.</text>
</comment>
<dbReference type="Proteomes" id="UP000280296">
    <property type="component" value="Unassembled WGS sequence"/>
</dbReference>
<reference evidence="6 7" key="1">
    <citation type="submission" date="2018-12" db="EMBL/GenBank/DDBJ databases">
        <authorList>
            <person name="Toschakov S.V."/>
        </authorList>
    </citation>
    <scope>NUCLEOTIDE SEQUENCE [LARGE SCALE GENOMIC DNA]</scope>
    <source>
        <strain evidence="6 7">GM2012</strain>
    </source>
</reference>
<dbReference type="GO" id="GO:0022857">
    <property type="term" value="F:transmembrane transporter activity"/>
    <property type="evidence" value="ECO:0007669"/>
    <property type="project" value="InterPro"/>
</dbReference>
<dbReference type="Pfam" id="PF25975">
    <property type="entry name" value="CzcB_C"/>
    <property type="match status" value="1"/>
</dbReference>
<dbReference type="InterPro" id="IPR051909">
    <property type="entry name" value="MFP_Cation_Efflux"/>
</dbReference>
<dbReference type="GO" id="GO:0016020">
    <property type="term" value="C:membrane"/>
    <property type="evidence" value="ECO:0007669"/>
    <property type="project" value="InterPro"/>
</dbReference>
<sequence>MISLAGAGCVEFSLPGLGGVQPEAPAEGEPATVAVTDFSDKLELFMEHPYLVQGAGAKFNVHLTVLEDGTPIRGGTLTVVATGPTGKTTTVEQAAPRSPGIYGPTVAFPEAGRNEMTLVLKSDQAEDTIRVPVTVYPDEAAATKAAEAAGDIEPEGVIPFLKEQQWKIGLVTEPVAERRLVERLVVPGEVRPAAGAEAVVTPPLAGRVLPPPGGAFPRVGEQVLAGQVVAVIEPPLAGPPGVALLANRAQVQTLETELTVRQMDVEVEIQTAKLELDQARLVYERLASLAARDAVPKKELDLAEHEMHVAESVYEGKLRLRRPYEEARAKLVAMLPPSADAPAEGGQQDGSSSPAMQVVLQSPHAGTVTEAEATQGEYVGVTEALFTIINLDRVWIEARVPEFDLERVVAAPSADFTLAARPGRRISILGSEGGSLIDVGSVVDPDSRTVPVRYQIDNPDHAVRVGLFADVAIETARAEEALAVPESAIVDEDGRPTAYVMLDGESFQRRDLVLGLRDAGYVEVRQGLQEGERVATEGAYAIRLASVSSVIPEHGHSH</sequence>
<dbReference type="SUPFAM" id="SSF111369">
    <property type="entry name" value="HlyD-like secretion proteins"/>
    <property type="match status" value="1"/>
</dbReference>
<evidence type="ECO:0000313" key="7">
    <source>
        <dbReference type="Proteomes" id="UP000280296"/>
    </source>
</evidence>
<reference evidence="6 7" key="2">
    <citation type="submission" date="2019-01" db="EMBL/GenBank/DDBJ databases">
        <title>Tautonia sociabilis, a novel thermotolerant planctomycete of Isosphaeraceae family, isolated from a 4000 m deep subterranean habitat.</title>
        <authorList>
            <person name="Kovaleva O.L."/>
            <person name="Elcheninov A.G."/>
            <person name="Van Heerden E."/>
            <person name="Toshchakov S.V."/>
            <person name="Novikov A."/>
            <person name="Bonch-Osmolovskaya E.A."/>
            <person name="Kublanov I.V."/>
        </authorList>
    </citation>
    <scope>NUCLEOTIDE SEQUENCE [LARGE SCALE GENOMIC DNA]</scope>
    <source>
        <strain evidence="6 7">GM2012</strain>
    </source>
</reference>
<feature type="domain" description="CzcB-like C-terminal circularly permuted SH3-like" evidence="5">
    <location>
        <begin position="482"/>
        <end position="542"/>
    </location>
</feature>
<name>A0A432MPP4_9BACT</name>
<dbReference type="InterPro" id="IPR058647">
    <property type="entry name" value="BSH_CzcB-like"/>
</dbReference>
<dbReference type="PANTHER" id="PTHR30097:SF15">
    <property type="entry name" value="CATION EFFLUX SYSTEM PROTEIN CUSB"/>
    <property type="match status" value="1"/>
</dbReference>
<evidence type="ECO:0000259" key="4">
    <source>
        <dbReference type="Pfam" id="PF25973"/>
    </source>
</evidence>
<dbReference type="InterPro" id="IPR058792">
    <property type="entry name" value="Beta-barrel_RND_2"/>
</dbReference>
<dbReference type="GO" id="GO:0015679">
    <property type="term" value="P:plasma membrane copper ion transport"/>
    <property type="evidence" value="ECO:0007669"/>
    <property type="project" value="TreeGrafter"/>
</dbReference>
<dbReference type="Gene3D" id="2.40.420.20">
    <property type="match status" value="1"/>
</dbReference>
<gene>
    <name evidence="6" type="ORF">TsocGM_01335</name>
</gene>
<keyword evidence="7" id="KW-1185">Reference proteome</keyword>
<dbReference type="NCBIfam" id="TIGR01730">
    <property type="entry name" value="RND_mfp"/>
    <property type="match status" value="1"/>
</dbReference>
<dbReference type="AlphaFoldDB" id="A0A432MPP4"/>
<evidence type="ECO:0000259" key="5">
    <source>
        <dbReference type="Pfam" id="PF25975"/>
    </source>
</evidence>
<proteinExistence type="inferred from homology"/>
<evidence type="ECO:0000313" key="6">
    <source>
        <dbReference type="EMBL" id="RUL89443.1"/>
    </source>
</evidence>
<dbReference type="GO" id="GO:0060003">
    <property type="term" value="P:copper ion export"/>
    <property type="evidence" value="ECO:0007669"/>
    <property type="project" value="TreeGrafter"/>
</dbReference>
<dbReference type="InterPro" id="IPR006143">
    <property type="entry name" value="RND_pump_MFP"/>
</dbReference>
<dbReference type="Gene3D" id="2.40.30.170">
    <property type="match status" value="1"/>
</dbReference>
<dbReference type="InterPro" id="IPR058649">
    <property type="entry name" value="CzcB_C"/>
</dbReference>
<feature type="domain" description="CzcB-like barrel-sandwich hybrid" evidence="4">
    <location>
        <begin position="198"/>
        <end position="388"/>
    </location>
</feature>
<dbReference type="GO" id="GO:0030288">
    <property type="term" value="C:outer membrane-bounded periplasmic space"/>
    <property type="evidence" value="ECO:0007669"/>
    <property type="project" value="TreeGrafter"/>
</dbReference>